<accession>A0ABQ8GTE9</accession>
<comment type="caution">
    <text evidence="2">The sequence shown here is derived from an EMBL/GenBank/DDBJ whole genome shotgun (WGS) entry which is preliminary data.</text>
</comment>
<keyword evidence="3" id="KW-1185">Reference proteome</keyword>
<feature type="chain" id="PRO_5047362094" evidence="1">
    <location>
        <begin position="34"/>
        <end position="144"/>
    </location>
</feature>
<dbReference type="Proteomes" id="UP000774617">
    <property type="component" value="Unassembled WGS sequence"/>
</dbReference>
<feature type="signal peptide" evidence="1">
    <location>
        <begin position="1"/>
        <end position="33"/>
    </location>
</feature>
<reference evidence="2 3" key="1">
    <citation type="journal article" date="2021" name="Nat. Commun.">
        <title>Genetic determinants of endophytism in the Arabidopsis root mycobiome.</title>
        <authorList>
            <person name="Mesny F."/>
            <person name="Miyauchi S."/>
            <person name="Thiergart T."/>
            <person name="Pickel B."/>
            <person name="Atanasova L."/>
            <person name="Karlsson M."/>
            <person name="Huettel B."/>
            <person name="Barry K.W."/>
            <person name="Haridas S."/>
            <person name="Chen C."/>
            <person name="Bauer D."/>
            <person name="Andreopoulos W."/>
            <person name="Pangilinan J."/>
            <person name="LaButti K."/>
            <person name="Riley R."/>
            <person name="Lipzen A."/>
            <person name="Clum A."/>
            <person name="Drula E."/>
            <person name="Henrissat B."/>
            <person name="Kohler A."/>
            <person name="Grigoriev I.V."/>
            <person name="Martin F.M."/>
            <person name="Hacquard S."/>
        </authorList>
    </citation>
    <scope>NUCLEOTIDE SEQUENCE [LARGE SCALE GENOMIC DNA]</scope>
    <source>
        <strain evidence="2 3">MPI-SDFR-AT-0080</strain>
    </source>
</reference>
<gene>
    <name evidence="2" type="ORF">B0J12DRAFT_636754</name>
</gene>
<evidence type="ECO:0000313" key="3">
    <source>
        <dbReference type="Proteomes" id="UP000774617"/>
    </source>
</evidence>
<evidence type="ECO:0000313" key="2">
    <source>
        <dbReference type="EMBL" id="KAH7064515.1"/>
    </source>
</evidence>
<sequence>MRIRARFFFFFFFLCAGFWCCGILLSMESGAKGSHHCVRLKYPCNSESGIAVEDNEFHFKFLPLLLVHDWGRDTSCSYRLSNWDVKLCYVALNIYQGLKKWPRWIYAIVYASVRTVILSEINEYHKTIEKSTLAIADPFPDAEA</sequence>
<evidence type="ECO:0000256" key="1">
    <source>
        <dbReference type="SAM" id="SignalP"/>
    </source>
</evidence>
<keyword evidence="1" id="KW-0732">Signal</keyword>
<name>A0ABQ8GTE9_9PEZI</name>
<organism evidence="2 3">
    <name type="scientific">Macrophomina phaseolina</name>
    <dbReference type="NCBI Taxonomy" id="35725"/>
    <lineage>
        <taxon>Eukaryota</taxon>
        <taxon>Fungi</taxon>
        <taxon>Dikarya</taxon>
        <taxon>Ascomycota</taxon>
        <taxon>Pezizomycotina</taxon>
        <taxon>Dothideomycetes</taxon>
        <taxon>Dothideomycetes incertae sedis</taxon>
        <taxon>Botryosphaeriales</taxon>
        <taxon>Botryosphaeriaceae</taxon>
        <taxon>Macrophomina</taxon>
    </lineage>
</organism>
<dbReference type="EMBL" id="JAGTJR010000001">
    <property type="protein sequence ID" value="KAH7064515.1"/>
    <property type="molecule type" value="Genomic_DNA"/>
</dbReference>
<proteinExistence type="predicted"/>
<protein>
    <submittedName>
        <fullName evidence="2">Uncharacterized protein</fullName>
    </submittedName>
</protein>